<dbReference type="EMBL" id="AP017928">
    <property type="protein sequence ID" value="BBA34907.1"/>
    <property type="molecule type" value="Genomic_DNA"/>
</dbReference>
<gene>
    <name evidence="1" type="ORF">sS8_2964</name>
</gene>
<evidence type="ECO:0000313" key="1">
    <source>
        <dbReference type="EMBL" id="BBA34907.1"/>
    </source>
</evidence>
<accession>A0A250KTG5</accession>
<evidence type="ECO:0000313" key="2">
    <source>
        <dbReference type="Proteomes" id="UP000266313"/>
    </source>
</evidence>
<reference evidence="1 2" key="1">
    <citation type="submission" date="2016-12" db="EMBL/GenBank/DDBJ databases">
        <title>Genome sequencing of Methylocaldum marinum.</title>
        <authorList>
            <person name="Takeuchi M."/>
            <person name="Kamagata Y."/>
            <person name="Hiraoka S."/>
            <person name="Oshima K."/>
            <person name="Hattori M."/>
            <person name="Iwasaki W."/>
        </authorList>
    </citation>
    <scope>NUCLEOTIDE SEQUENCE [LARGE SCALE GENOMIC DNA]</scope>
    <source>
        <strain evidence="1 2">S8</strain>
    </source>
</reference>
<dbReference type="AlphaFoldDB" id="A0A250KTG5"/>
<dbReference type="KEGG" id="mmai:sS8_2964"/>
<organism evidence="1 2">
    <name type="scientific">Methylocaldum marinum</name>
    <dbReference type="NCBI Taxonomy" id="1432792"/>
    <lineage>
        <taxon>Bacteria</taxon>
        <taxon>Pseudomonadati</taxon>
        <taxon>Pseudomonadota</taxon>
        <taxon>Gammaproteobacteria</taxon>
        <taxon>Methylococcales</taxon>
        <taxon>Methylococcaceae</taxon>
        <taxon>Methylocaldum</taxon>
    </lineage>
</organism>
<dbReference type="Proteomes" id="UP000266313">
    <property type="component" value="Chromosome"/>
</dbReference>
<proteinExistence type="predicted"/>
<protein>
    <submittedName>
        <fullName evidence="1">Geranylgeranyl reductase</fullName>
    </submittedName>
</protein>
<sequence>MCGQEKHSNPKSLSIAELICVGWVGPQGRNPPGDPDRWVTRSLVEGPVLSLVEGARPSRGAPPPT</sequence>
<keyword evidence="2" id="KW-1185">Reference proteome</keyword>
<name>A0A250KTG5_9GAMM</name>